<dbReference type="RefSeq" id="WP_044189179.1">
    <property type="nucleotide sequence ID" value="NZ_JMCB01000006.1"/>
</dbReference>
<dbReference type="InterPro" id="IPR041698">
    <property type="entry name" value="Methyltransf_25"/>
</dbReference>
<protein>
    <submittedName>
        <fullName evidence="2">Putative methyltransferase</fullName>
    </submittedName>
</protein>
<dbReference type="SUPFAM" id="SSF53335">
    <property type="entry name" value="S-adenosyl-L-methionine-dependent methyltransferases"/>
    <property type="match status" value="1"/>
</dbReference>
<dbReference type="AlphaFoldDB" id="A0A085WL51"/>
<dbReference type="PANTHER" id="PTHR44068:SF11">
    <property type="entry name" value="GERANYL DIPHOSPHATE 2-C-METHYLTRANSFERASE"/>
    <property type="match status" value="1"/>
</dbReference>
<dbReference type="InterPro" id="IPR050447">
    <property type="entry name" value="Erg6_SMT_methyltransf"/>
</dbReference>
<reference evidence="2 3" key="1">
    <citation type="submission" date="2014-04" db="EMBL/GenBank/DDBJ databases">
        <title>Genome assembly of Hyalangium minutum DSM 14724.</title>
        <authorList>
            <person name="Sharma G."/>
            <person name="Subramanian S."/>
        </authorList>
    </citation>
    <scope>NUCLEOTIDE SEQUENCE [LARGE SCALE GENOMIC DNA]</scope>
    <source>
        <strain evidence="2 3">DSM 14724</strain>
    </source>
</reference>
<evidence type="ECO:0000313" key="3">
    <source>
        <dbReference type="Proteomes" id="UP000028725"/>
    </source>
</evidence>
<keyword evidence="3" id="KW-1185">Reference proteome</keyword>
<gene>
    <name evidence="2" type="ORF">DB31_7651</name>
</gene>
<dbReference type="PANTHER" id="PTHR44068">
    <property type="entry name" value="ZGC:194242"/>
    <property type="match status" value="1"/>
</dbReference>
<dbReference type="GO" id="GO:0032259">
    <property type="term" value="P:methylation"/>
    <property type="evidence" value="ECO:0007669"/>
    <property type="project" value="UniProtKB-KW"/>
</dbReference>
<dbReference type="OrthoDB" id="9769602at2"/>
<accession>A0A085WL51</accession>
<organism evidence="2 3">
    <name type="scientific">Hyalangium minutum</name>
    <dbReference type="NCBI Taxonomy" id="394096"/>
    <lineage>
        <taxon>Bacteria</taxon>
        <taxon>Pseudomonadati</taxon>
        <taxon>Myxococcota</taxon>
        <taxon>Myxococcia</taxon>
        <taxon>Myxococcales</taxon>
        <taxon>Cystobacterineae</taxon>
        <taxon>Archangiaceae</taxon>
        <taxon>Hyalangium</taxon>
    </lineage>
</organism>
<dbReference type="STRING" id="394096.DB31_7651"/>
<dbReference type="InterPro" id="IPR029063">
    <property type="entry name" value="SAM-dependent_MTases_sf"/>
</dbReference>
<keyword evidence="2" id="KW-0808">Transferase</keyword>
<comment type="caution">
    <text evidence="2">The sequence shown here is derived from an EMBL/GenBank/DDBJ whole genome shotgun (WGS) entry which is preliminary data.</text>
</comment>
<sequence>MSAEALRQERAGTEVTAYYEAKTEGILQRYGPGPRVHYHIGLVDDTPPPGLPPAALRTLIHESQELTMRELALDAGMPRRDSHVLDVGCGLGGSSLYWASVHRARVTALTNVPSHVSWVNQFAAVEGVADRVNTVLCDALELPGRECFDLVVAVESSCYLPRRAWFRRVYSLLRPGGILAIADCFLGRPDLAGPFDQYWRAKIGTVEEYFRAAAAEGLELELHQDISGRAVNFWTLTLDLLARERAMLPRSSLEGLGRSESQRQHLRLQQAFLDGGLHYAMMILRRPD</sequence>
<proteinExistence type="predicted"/>
<dbReference type="Pfam" id="PF13649">
    <property type="entry name" value="Methyltransf_25"/>
    <property type="match status" value="1"/>
</dbReference>
<feature type="domain" description="Methyltransferase" evidence="1">
    <location>
        <begin position="84"/>
        <end position="177"/>
    </location>
</feature>
<evidence type="ECO:0000313" key="2">
    <source>
        <dbReference type="EMBL" id="KFE68414.1"/>
    </source>
</evidence>
<keyword evidence="2" id="KW-0489">Methyltransferase</keyword>
<dbReference type="CDD" id="cd02440">
    <property type="entry name" value="AdoMet_MTases"/>
    <property type="match status" value="1"/>
</dbReference>
<dbReference type="Proteomes" id="UP000028725">
    <property type="component" value="Unassembled WGS sequence"/>
</dbReference>
<evidence type="ECO:0000259" key="1">
    <source>
        <dbReference type="Pfam" id="PF13649"/>
    </source>
</evidence>
<dbReference type="GO" id="GO:0008168">
    <property type="term" value="F:methyltransferase activity"/>
    <property type="evidence" value="ECO:0007669"/>
    <property type="project" value="UniProtKB-KW"/>
</dbReference>
<name>A0A085WL51_9BACT</name>
<dbReference type="EMBL" id="JMCB01000006">
    <property type="protein sequence ID" value="KFE68414.1"/>
    <property type="molecule type" value="Genomic_DNA"/>
</dbReference>
<dbReference type="Gene3D" id="3.40.50.150">
    <property type="entry name" value="Vaccinia Virus protein VP39"/>
    <property type="match status" value="1"/>
</dbReference>